<dbReference type="PROSITE" id="PS01307">
    <property type="entry name" value="MOTA"/>
    <property type="match status" value="1"/>
</dbReference>
<dbReference type="Pfam" id="PF01618">
    <property type="entry name" value="MotA_ExbB"/>
    <property type="match status" value="1"/>
</dbReference>
<evidence type="ECO:0000256" key="5">
    <source>
        <dbReference type="ARBA" id="ARBA00022692"/>
    </source>
</evidence>
<evidence type="ECO:0000256" key="1">
    <source>
        <dbReference type="ARBA" id="ARBA00004651"/>
    </source>
</evidence>
<dbReference type="InterPro" id="IPR047055">
    <property type="entry name" value="MotA-like"/>
</dbReference>
<dbReference type="EMBL" id="FNRM01000008">
    <property type="protein sequence ID" value="SEA90444.1"/>
    <property type="molecule type" value="Genomic_DNA"/>
</dbReference>
<dbReference type="Proteomes" id="UP000198773">
    <property type="component" value="Unassembled WGS sequence"/>
</dbReference>
<evidence type="ECO:0000256" key="2">
    <source>
        <dbReference type="ARBA" id="ARBA00008038"/>
    </source>
</evidence>
<proteinExistence type="inferred from homology"/>
<dbReference type="STRING" id="152573.SAMN04488051_108109"/>
<feature type="domain" description="MotA/TolQ/ExbB proton channel" evidence="10">
    <location>
        <begin position="100"/>
        <end position="214"/>
    </location>
</feature>
<dbReference type="NCBIfam" id="NF006527">
    <property type="entry name" value="PRK08990.1"/>
    <property type="match status" value="1"/>
</dbReference>
<keyword evidence="12" id="KW-1185">Reference proteome</keyword>
<evidence type="ECO:0000313" key="11">
    <source>
        <dbReference type="EMBL" id="SEA90444.1"/>
    </source>
</evidence>
<gene>
    <name evidence="11" type="ORF">SAMN04488051_108109</name>
</gene>
<dbReference type="PANTHER" id="PTHR30433:SF2">
    <property type="entry name" value="MOTILITY PROTEIN A"/>
    <property type="match status" value="1"/>
</dbReference>
<evidence type="ECO:0000256" key="8">
    <source>
        <dbReference type="ARBA" id="ARBA00023136"/>
    </source>
</evidence>
<feature type="transmembrane region" description="Helical" evidence="9">
    <location>
        <begin position="7"/>
        <end position="25"/>
    </location>
</feature>
<reference evidence="11 12" key="1">
    <citation type="submission" date="2016-10" db="EMBL/GenBank/DDBJ databases">
        <authorList>
            <person name="de Groot N.N."/>
        </authorList>
    </citation>
    <scope>NUCLEOTIDE SEQUENCE [LARGE SCALE GENOMIC DNA]</scope>
    <source>
        <strain evidence="11 12">CGMCC 1.3430</strain>
    </source>
</reference>
<dbReference type="PANTHER" id="PTHR30433">
    <property type="entry name" value="CHEMOTAXIS PROTEIN MOTA"/>
    <property type="match status" value="1"/>
</dbReference>
<dbReference type="OrthoDB" id="9806929at2"/>
<keyword evidence="8 9" id="KW-0472">Membrane</keyword>
<name>A0A1H4EZG4_ALKAM</name>
<dbReference type="InterPro" id="IPR002898">
    <property type="entry name" value="MotA_ExbB_proton_chnl"/>
</dbReference>
<evidence type="ECO:0000256" key="6">
    <source>
        <dbReference type="ARBA" id="ARBA00022779"/>
    </source>
</evidence>
<feature type="transmembrane region" description="Helical" evidence="9">
    <location>
        <begin position="180"/>
        <end position="203"/>
    </location>
</feature>
<dbReference type="GO" id="GO:0005886">
    <property type="term" value="C:plasma membrane"/>
    <property type="evidence" value="ECO:0007669"/>
    <property type="project" value="UniProtKB-SubCell"/>
</dbReference>
<feature type="transmembrane region" description="Helical" evidence="9">
    <location>
        <begin position="147"/>
        <end position="168"/>
    </location>
</feature>
<protein>
    <submittedName>
        <fullName evidence="11">Chemotaxis protein MotA</fullName>
    </submittedName>
</protein>
<dbReference type="AlphaFoldDB" id="A0A1H4EZG4"/>
<keyword evidence="3" id="KW-0813">Transport</keyword>
<comment type="similarity">
    <text evidence="2">Belongs to the MotA family.</text>
</comment>
<keyword evidence="4" id="KW-1003">Cell membrane</keyword>
<dbReference type="GO" id="GO:0071978">
    <property type="term" value="P:bacterial-type flagellum-dependent swarming motility"/>
    <property type="evidence" value="ECO:0007669"/>
    <property type="project" value="InterPro"/>
</dbReference>
<keyword evidence="5 9" id="KW-0812">Transmembrane</keyword>
<evidence type="ECO:0000256" key="3">
    <source>
        <dbReference type="ARBA" id="ARBA00022448"/>
    </source>
</evidence>
<evidence type="ECO:0000259" key="10">
    <source>
        <dbReference type="Pfam" id="PF01618"/>
    </source>
</evidence>
<keyword evidence="6" id="KW-0283">Flagellar rotation</keyword>
<dbReference type="GO" id="GO:0006935">
    <property type="term" value="P:chemotaxis"/>
    <property type="evidence" value="ECO:0007669"/>
    <property type="project" value="InterPro"/>
</dbReference>
<evidence type="ECO:0000256" key="7">
    <source>
        <dbReference type="ARBA" id="ARBA00022989"/>
    </source>
</evidence>
<comment type="subcellular location">
    <subcellularLocation>
        <location evidence="1">Cell membrane</location>
        <topology evidence="1">Multi-pass membrane protein</topology>
    </subcellularLocation>
</comment>
<feature type="transmembrane region" description="Helical" evidence="9">
    <location>
        <begin position="31"/>
        <end position="49"/>
    </location>
</feature>
<keyword evidence="7 9" id="KW-1133">Transmembrane helix</keyword>
<dbReference type="RefSeq" id="WP_091344384.1">
    <property type="nucleotide sequence ID" value="NZ_FNRM01000008.1"/>
</dbReference>
<evidence type="ECO:0000256" key="4">
    <source>
        <dbReference type="ARBA" id="ARBA00022475"/>
    </source>
</evidence>
<sequence>MDLATLIGLVGAIGFIIMAMIIGSAGDPGMFADVVSLLIVVGGSIFVVITKFPLGQFFGAGKVVVKAFMFKIEEAEELIEQAVQLADSARKGGFLALEEAEISNSFLQKGINMLVDGHDGDVVRATLMKDISLTEKRHEQGISIFRSLGDVAPAMGMIGTLIGLVAMLSNMDDPKAIGPAMAVALLTTLYGAFIANVIAIPIADKLALRNDQEKLNNQLILDAILGIQDGQNPKVIEGLLRNYIAQGKREVAVEEG</sequence>
<evidence type="ECO:0000256" key="9">
    <source>
        <dbReference type="SAM" id="Phobius"/>
    </source>
</evidence>
<organism evidence="11 12">
    <name type="scientific">Alkalimonas amylolytica</name>
    <dbReference type="NCBI Taxonomy" id="152573"/>
    <lineage>
        <taxon>Bacteria</taxon>
        <taxon>Pseudomonadati</taxon>
        <taxon>Pseudomonadota</taxon>
        <taxon>Gammaproteobacteria</taxon>
        <taxon>Alkalimonas</taxon>
    </lineage>
</organism>
<accession>A0A1H4EZG4</accession>
<evidence type="ECO:0000313" key="12">
    <source>
        <dbReference type="Proteomes" id="UP000198773"/>
    </source>
</evidence>
<dbReference type="InterPro" id="IPR000540">
    <property type="entry name" value="Flag_MotA_CS"/>
</dbReference>